<keyword evidence="9" id="KW-0472">Membrane</keyword>
<comment type="subcellular location">
    <subcellularLocation>
        <location evidence="1">Cell inner membrane</location>
        <topology evidence="1">Single-pass membrane protein</topology>
    </subcellularLocation>
</comment>
<evidence type="ECO:0000256" key="3">
    <source>
        <dbReference type="ARBA" id="ARBA00022448"/>
    </source>
</evidence>
<dbReference type="Pfam" id="PF05134">
    <property type="entry name" value="T2SSL"/>
    <property type="match status" value="1"/>
</dbReference>
<proteinExistence type="inferred from homology"/>
<dbReference type="Gene3D" id="3.30.1360.100">
    <property type="entry name" value="General secretion pathway protein M, EpsM"/>
    <property type="match status" value="1"/>
</dbReference>
<keyword evidence="5" id="KW-0997">Cell inner membrane</keyword>
<dbReference type="NCBIfam" id="TIGR01709">
    <property type="entry name" value="typeII_sec_gspL"/>
    <property type="match status" value="1"/>
</dbReference>
<feature type="domain" description="GspL periplasmic" evidence="13">
    <location>
        <begin position="241"/>
        <end position="394"/>
    </location>
</feature>
<feature type="coiled-coil region" evidence="11">
    <location>
        <begin position="259"/>
        <end position="286"/>
    </location>
</feature>
<evidence type="ECO:0000256" key="1">
    <source>
        <dbReference type="ARBA" id="ARBA00004377"/>
    </source>
</evidence>
<dbReference type="InterPro" id="IPR043129">
    <property type="entry name" value="ATPase_NBD"/>
</dbReference>
<name>A0ABV7FUX0_9ALTE</name>
<keyword evidence="8" id="KW-1133">Transmembrane helix</keyword>
<evidence type="ECO:0000256" key="4">
    <source>
        <dbReference type="ARBA" id="ARBA00022475"/>
    </source>
</evidence>
<keyword evidence="4" id="KW-1003">Cell membrane</keyword>
<dbReference type="Proteomes" id="UP001595478">
    <property type="component" value="Unassembled WGS sequence"/>
</dbReference>
<evidence type="ECO:0000256" key="7">
    <source>
        <dbReference type="ARBA" id="ARBA00022927"/>
    </source>
</evidence>
<comment type="function">
    <text evidence="10">Inner membrane component of the type II secretion system required for the energy-dependent secretion of extracellular factors such as proteases and toxins from the periplasm.</text>
</comment>
<dbReference type="RefSeq" id="WP_376920758.1">
    <property type="nucleotide sequence ID" value="NZ_JBHRSW010000029.1"/>
</dbReference>
<sequence>MQQLVIRLGSNEQSPLHWLLYSSTESEIIASGELKGGLAQLNSLQEHAENATVIALAPSADVLLTSVILPKNANRKILNAIPYMLEENICSDVSEQHVALGKREGDTQYVAIVSKQKMRFWKQALQNAGLFCQQILPDASLLPEPLENQINLLQVGDDLLVKAYDGEVMQGEAAWLLPLVLQKETSGFFAFSELADKEPSSSIEYNFDKLPLELLREQISNTALNLLQNEFTVKAKSNPLWEKWRIAAVLAVLALSVNLTSKAIELNQLKRERAQIEQQITQTVRDAFPNIQRVRLSIVKRLVEQEVQRLEGTGGGASMLAMLSQMTEAFSQSGVTPQTLRFDSSRTELRMQSVASNFESLEQFRREVQNLGLQVDQGAINNRGDQVVGVIVVKG</sequence>
<keyword evidence="6" id="KW-0812">Transmembrane</keyword>
<comment type="caution">
    <text evidence="14">The sequence shown here is derived from an EMBL/GenBank/DDBJ whole genome shotgun (WGS) entry which is preliminary data.</text>
</comment>
<dbReference type="InterPro" id="IPR007812">
    <property type="entry name" value="T2SS_protein-GspL"/>
</dbReference>
<keyword evidence="3 10" id="KW-0813">Transport</keyword>
<dbReference type="Pfam" id="PF12693">
    <property type="entry name" value="GspL_C"/>
    <property type="match status" value="1"/>
</dbReference>
<evidence type="ECO:0000256" key="2">
    <source>
        <dbReference type="ARBA" id="ARBA00005318"/>
    </source>
</evidence>
<evidence type="ECO:0000256" key="11">
    <source>
        <dbReference type="SAM" id="Coils"/>
    </source>
</evidence>
<evidence type="ECO:0000313" key="15">
    <source>
        <dbReference type="Proteomes" id="UP001595478"/>
    </source>
</evidence>
<dbReference type="CDD" id="cd24017">
    <property type="entry name" value="ASKHA_T2SSL_N"/>
    <property type="match status" value="1"/>
</dbReference>
<evidence type="ECO:0000256" key="8">
    <source>
        <dbReference type="ARBA" id="ARBA00022989"/>
    </source>
</evidence>
<feature type="domain" description="GspL cytoplasmic actin-ATPase-like" evidence="12">
    <location>
        <begin position="4"/>
        <end position="233"/>
    </location>
</feature>
<evidence type="ECO:0000259" key="13">
    <source>
        <dbReference type="Pfam" id="PF12693"/>
    </source>
</evidence>
<organism evidence="14 15">
    <name type="scientific">Agaribacter flavus</name>
    <dbReference type="NCBI Taxonomy" id="1902781"/>
    <lineage>
        <taxon>Bacteria</taxon>
        <taxon>Pseudomonadati</taxon>
        <taxon>Pseudomonadota</taxon>
        <taxon>Gammaproteobacteria</taxon>
        <taxon>Alteromonadales</taxon>
        <taxon>Alteromonadaceae</taxon>
        <taxon>Agaribacter</taxon>
    </lineage>
</organism>
<dbReference type="EMBL" id="JBHRSW010000029">
    <property type="protein sequence ID" value="MFC3122632.1"/>
    <property type="molecule type" value="Genomic_DNA"/>
</dbReference>
<evidence type="ECO:0000256" key="9">
    <source>
        <dbReference type="ARBA" id="ARBA00023136"/>
    </source>
</evidence>
<dbReference type="Gene3D" id="3.30.420.370">
    <property type="match status" value="1"/>
</dbReference>
<evidence type="ECO:0000256" key="5">
    <source>
        <dbReference type="ARBA" id="ARBA00022519"/>
    </source>
</evidence>
<protein>
    <recommendedName>
        <fullName evidence="10">Type II secretion system protein L</fullName>
        <shortName evidence="10">T2SS protein L</shortName>
    </recommendedName>
</protein>
<dbReference type="PIRSF" id="PIRSF015761">
    <property type="entry name" value="Protein_L"/>
    <property type="match status" value="1"/>
</dbReference>
<evidence type="ECO:0000256" key="10">
    <source>
        <dbReference type="PIRNR" id="PIRNR015761"/>
    </source>
</evidence>
<evidence type="ECO:0000259" key="12">
    <source>
        <dbReference type="Pfam" id="PF05134"/>
    </source>
</evidence>
<dbReference type="SUPFAM" id="SSF53067">
    <property type="entry name" value="Actin-like ATPase domain"/>
    <property type="match status" value="1"/>
</dbReference>
<keyword evidence="11" id="KW-0175">Coiled coil</keyword>
<comment type="similarity">
    <text evidence="2 10">Belongs to the GSP L family.</text>
</comment>
<evidence type="ECO:0000256" key="6">
    <source>
        <dbReference type="ARBA" id="ARBA00022692"/>
    </source>
</evidence>
<dbReference type="Gene3D" id="3.30.420.380">
    <property type="match status" value="1"/>
</dbReference>
<keyword evidence="15" id="KW-1185">Reference proteome</keyword>
<dbReference type="InterPro" id="IPR024230">
    <property type="entry name" value="GspL_cyto_dom"/>
</dbReference>
<dbReference type="InterPro" id="IPR025691">
    <property type="entry name" value="GspL_pp_dom"/>
</dbReference>
<evidence type="ECO:0000313" key="14">
    <source>
        <dbReference type="EMBL" id="MFC3122632.1"/>
    </source>
</evidence>
<reference evidence="15" key="1">
    <citation type="journal article" date="2019" name="Int. J. Syst. Evol. Microbiol.">
        <title>The Global Catalogue of Microorganisms (GCM) 10K type strain sequencing project: providing services to taxonomists for standard genome sequencing and annotation.</title>
        <authorList>
            <consortium name="The Broad Institute Genomics Platform"/>
            <consortium name="The Broad Institute Genome Sequencing Center for Infectious Disease"/>
            <person name="Wu L."/>
            <person name="Ma J."/>
        </authorList>
    </citation>
    <scope>NUCLEOTIDE SEQUENCE [LARGE SCALE GENOMIC DNA]</scope>
    <source>
        <strain evidence="15">KCTC 52473</strain>
    </source>
</reference>
<accession>A0ABV7FUX0</accession>
<gene>
    <name evidence="14" type="primary">gspL</name>
    <name evidence="14" type="ORF">ACFOHL_13485</name>
</gene>
<keyword evidence="7 10" id="KW-0653">Protein transport</keyword>